<accession>A0A834MY99</accession>
<dbReference type="SMART" id="SM00184">
    <property type="entry name" value="RING"/>
    <property type="match status" value="1"/>
</dbReference>
<feature type="region of interest" description="Disordered" evidence="7">
    <location>
        <begin position="546"/>
        <end position="568"/>
    </location>
</feature>
<proteinExistence type="predicted"/>
<feature type="region of interest" description="Disordered" evidence="7">
    <location>
        <begin position="926"/>
        <end position="993"/>
    </location>
</feature>
<dbReference type="GO" id="GO:0000122">
    <property type="term" value="P:negative regulation of transcription by RNA polymerase II"/>
    <property type="evidence" value="ECO:0007669"/>
    <property type="project" value="TreeGrafter"/>
</dbReference>
<evidence type="ECO:0000256" key="3">
    <source>
        <dbReference type="ARBA" id="ARBA00022771"/>
    </source>
</evidence>
<reference evidence="9" key="1">
    <citation type="journal article" date="2020" name="G3 (Bethesda)">
        <title>High-Quality Assemblies for Three Invasive Social Wasps from the &lt;i&gt;Vespula&lt;/i&gt; Genus.</title>
        <authorList>
            <person name="Harrop T.W.R."/>
            <person name="Guhlin J."/>
            <person name="McLaughlin G.M."/>
            <person name="Permina E."/>
            <person name="Stockwell P."/>
            <person name="Gilligan J."/>
            <person name="Le Lec M.F."/>
            <person name="Gruber M.A.M."/>
            <person name="Quinn O."/>
            <person name="Lovegrove M."/>
            <person name="Duncan E.J."/>
            <person name="Remnant E.J."/>
            <person name="Van Eeckhoven J."/>
            <person name="Graham B."/>
            <person name="Knapp R.A."/>
            <person name="Langford K.W."/>
            <person name="Kronenberg Z."/>
            <person name="Press M.O."/>
            <person name="Eacker S.M."/>
            <person name="Wilson-Rankin E.E."/>
            <person name="Purcell J."/>
            <person name="Lester P.J."/>
            <person name="Dearden P.K."/>
        </authorList>
    </citation>
    <scope>NUCLEOTIDE SEQUENCE</scope>
    <source>
        <strain evidence="9">Linc-1</strain>
    </source>
</reference>
<dbReference type="SUPFAM" id="SSF57850">
    <property type="entry name" value="RING/U-box"/>
    <property type="match status" value="1"/>
</dbReference>
<keyword evidence="2" id="KW-0479">Metal-binding</keyword>
<dbReference type="Pfam" id="PF13923">
    <property type="entry name" value="zf-C3HC4_2"/>
    <property type="match status" value="1"/>
</dbReference>
<feature type="region of interest" description="Disordered" evidence="7">
    <location>
        <begin position="1273"/>
        <end position="1309"/>
    </location>
</feature>
<organism evidence="9 10">
    <name type="scientific">Vespula germanica</name>
    <name type="common">German yellow jacket</name>
    <name type="synonym">Paravespula germanica</name>
    <dbReference type="NCBI Taxonomy" id="30212"/>
    <lineage>
        <taxon>Eukaryota</taxon>
        <taxon>Metazoa</taxon>
        <taxon>Ecdysozoa</taxon>
        <taxon>Arthropoda</taxon>
        <taxon>Hexapoda</taxon>
        <taxon>Insecta</taxon>
        <taxon>Pterygota</taxon>
        <taxon>Neoptera</taxon>
        <taxon>Endopterygota</taxon>
        <taxon>Hymenoptera</taxon>
        <taxon>Apocrita</taxon>
        <taxon>Aculeata</taxon>
        <taxon>Vespoidea</taxon>
        <taxon>Vespidae</taxon>
        <taxon>Vespinae</taxon>
        <taxon>Vespula</taxon>
    </lineage>
</organism>
<dbReference type="Pfam" id="PF16207">
    <property type="entry name" value="RAWUL"/>
    <property type="match status" value="1"/>
</dbReference>
<dbReference type="InterPro" id="IPR032443">
    <property type="entry name" value="RAWUL"/>
</dbReference>
<dbReference type="GO" id="GO:0008270">
    <property type="term" value="F:zinc ion binding"/>
    <property type="evidence" value="ECO:0007669"/>
    <property type="project" value="UniProtKB-KW"/>
</dbReference>
<evidence type="ECO:0000256" key="2">
    <source>
        <dbReference type="ARBA" id="ARBA00022723"/>
    </source>
</evidence>
<evidence type="ECO:0000256" key="7">
    <source>
        <dbReference type="SAM" id="MobiDB-lite"/>
    </source>
</evidence>
<dbReference type="InterPro" id="IPR017907">
    <property type="entry name" value="Znf_RING_CS"/>
</dbReference>
<dbReference type="EMBL" id="JACSDZ010000014">
    <property type="protein sequence ID" value="KAF7387423.1"/>
    <property type="molecule type" value="Genomic_DNA"/>
</dbReference>
<feature type="region of interest" description="Disordered" evidence="7">
    <location>
        <begin position="1079"/>
        <end position="1100"/>
    </location>
</feature>
<dbReference type="GO" id="GO:0035102">
    <property type="term" value="C:PRC1 complex"/>
    <property type="evidence" value="ECO:0007669"/>
    <property type="project" value="TreeGrafter"/>
</dbReference>
<feature type="compositionally biased region" description="Basic and acidic residues" evidence="7">
    <location>
        <begin position="546"/>
        <end position="564"/>
    </location>
</feature>
<comment type="subcellular location">
    <subcellularLocation>
        <location evidence="1">Nucleus</location>
    </subcellularLocation>
</comment>
<comment type="caution">
    <text evidence="9">The sequence shown here is derived from an EMBL/GenBank/DDBJ whole genome shotgun (WGS) entry which is preliminary data.</text>
</comment>
<evidence type="ECO:0000313" key="10">
    <source>
        <dbReference type="Proteomes" id="UP000617340"/>
    </source>
</evidence>
<evidence type="ECO:0000256" key="4">
    <source>
        <dbReference type="ARBA" id="ARBA00022833"/>
    </source>
</evidence>
<dbReference type="Gene3D" id="3.30.40.10">
    <property type="entry name" value="Zinc/RING finger domain, C3HC4 (zinc finger)"/>
    <property type="match status" value="1"/>
</dbReference>
<dbReference type="InterPro" id="IPR001841">
    <property type="entry name" value="Znf_RING"/>
</dbReference>
<feature type="region of interest" description="Disordered" evidence="7">
    <location>
        <begin position="1420"/>
        <end position="1487"/>
    </location>
</feature>
<evidence type="ECO:0000259" key="8">
    <source>
        <dbReference type="PROSITE" id="PS50089"/>
    </source>
</evidence>
<dbReference type="Proteomes" id="UP000617340">
    <property type="component" value="Unassembled WGS sequence"/>
</dbReference>
<feature type="compositionally biased region" description="Polar residues" evidence="7">
    <location>
        <begin position="1239"/>
        <end position="1251"/>
    </location>
</feature>
<dbReference type="GO" id="GO:1990841">
    <property type="term" value="F:promoter-specific chromatin binding"/>
    <property type="evidence" value="ECO:0007669"/>
    <property type="project" value="TreeGrafter"/>
</dbReference>
<evidence type="ECO:0000256" key="1">
    <source>
        <dbReference type="ARBA" id="ARBA00004123"/>
    </source>
</evidence>
<name>A0A834MY99_VESGE</name>
<gene>
    <name evidence="9" type="ORF">HZH68_013100</name>
</gene>
<evidence type="ECO:0000256" key="6">
    <source>
        <dbReference type="PROSITE-ProRule" id="PRU00175"/>
    </source>
</evidence>
<feature type="compositionally biased region" description="Basic and acidic residues" evidence="7">
    <location>
        <begin position="1451"/>
        <end position="1468"/>
    </location>
</feature>
<dbReference type="PANTHER" id="PTHR10825">
    <property type="entry name" value="RING FINGER DOMAIN-CONTAINING, POLYCOMB GROUP COMPONENT"/>
    <property type="match status" value="1"/>
</dbReference>
<keyword evidence="4" id="KW-0862">Zinc</keyword>
<dbReference type="PANTHER" id="PTHR10825:SF29">
    <property type="entry name" value="POLYCOMB GROUP RING FINGER PROTEIN 1"/>
    <property type="match status" value="1"/>
</dbReference>
<feature type="compositionally biased region" description="Low complexity" evidence="7">
    <location>
        <begin position="1277"/>
        <end position="1292"/>
    </location>
</feature>
<keyword evidence="10" id="KW-1185">Reference proteome</keyword>
<evidence type="ECO:0000256" key="5">
    <source>
        <dbReference type="ARBA" id="ARBA00023242"/>
    </source>
</evidence>
<keyword evidence="5" id="KW-0539">Nucleus</keyword>
<feature type="domain" description="RING-type" evidence="8">
    <location>
        <begin position="48"/>
        <end position="87"/>
    </location>
</feature>
<dbReference type="PROSITE" id="PS00518">
    <property type="entry name" value="ZF_RING_1"/>
    <property type="match status" value="1"/>
</dbReference>
<dbReference type="InterPro" id="IPR013083">
    <property type="entry name" value="Znf_RING/FYVE/PHD"/>
</dbReference>
<keyword evidence="3 6" id="KW-0863">Zinc-finger</keyword>
<dbReference type="Gene3D" id="3.10.20.90">
    <property type="entry name" value="Phosphatidylinositol 3-kinase Catalytic Subunit, Chain A, domain 1"/>
    <property type="match status" value="1"/>
</dbReference>
<protein>
    <recommendedName>
        <fullName evidence="8">RING-type domain-containing protein</fullName>
    </recommendedName>
</protein>
<feature type="compositionally biased region" description="Polar residues" evidence="7">
    <location>
        <begin position="1081"/>
        <end position="1090"/>
    </location>
</feature>
<feature type="compositionally biased region" description="Polar residues" evidence="7">
    <location>
        <begin position="957"/>
        <end position="977"/>
    </location>
</feature>
<evidence type="ECO:0000313" key="9">
    <source>
        <dbReference type="EMBL" id="KAF7387423.1"/>
    </source>
</evidence>
<feature type="compositionally biased region" description="Polar residues" evidence="7">
    <location>
        <begin position="926"/>
        <end position="950"/>
    </location>
</feature>
<feature type="region of interest" description="Disordered" evidence="7">
    <location>
        <begin position="1199"/>
        <end position="1251"/>
    </location>
</feature>
<feature type="compositionally biased region" description="Polar residues" evidence="7">
    <location>
        <begin position="1199"/>
        <end position="1211"/>
    </location>
</feature>
<dbReference type="FunFam" id="3.30.40.10:FF:000033">
    <property type="entry name" value="Polycomb group RING finger protein 3"/>
    <property type="match status" value="1"/>
</dbReference>
<sequence length="1487" mass="164867">MKLFKQTISFDDWFTNEIFMDENRTNRMSGQSGGHKLRLSKLNEQLTCKLCGGYFIDATTIIECLHSFCRSCIVKYLENNKYCPICEVQVHKSKPLLNIRPDYTLQDIVYKLVPGCYQNEMRCRREFYSKHTEERSQVLSPEARGEPIESHIYSPDESLSLSLQYFNPQSKDTSDANITKEAVAKLLPRRYLRCPAAVTVFHLQKLIRAKYGLRDAHRVDIMYKEEPLNGSYTLMDVMYIYHWRRKVPLHLSYRIFESSPKRIKLSEDNINYKKSLINTGIDYIEAENQQLNREWKEVQLKISEAGVMSITDISNPGLKRSTRIEEVRDQVGLEGIISTVETTHKTETLLTNLTCNKTIEDTTQAMLESDMNVIKSSNIFLNLKNSPSTAASDLISETDSTSSLNAACAPIHNSQRVNPEMKTLKHTQDISTTVKTVQETDDATLNNNIHISPSHAEKSPVHVHKTSNPVEESKNETDHINTVNVESKELPVININNNISTGTSEKFHMKSDVKTVNTGSKIDALSAKLQFQPKVSHINNTYSKKEKKEKKVYSHSDKKLDTKQSDQIPSMDMKNLLDNHNTKTRTNTTISVSKVTTSQNTIVQQNQTGSSTAQHTNSLISSSAIAVSNVQETSEKNTSTQCSQNAAVTVQQALSLLDQRINTSERSSIESTVEVSQLTNANANVKVQQVQNNNNTLLNESPTCLNHNITTPATSQTTLTFPYTVQDIVNTTILKSPQKSSNACSTQKLTSLPVSSESMNISCTPSDNQLCSIPHISMQAPSMSIYSISTTLKNSYSNVTQSTTTTTMARQELSKPNFEISGVYSVPPCPDAIPISLMKPFVRKHEVIAKGTNLNEICAKIGTSGSKINDICAKIGENSKEKNKAEGRNKSDIPDLLKIAKKGTAIVPESTVKHIPNIPNVPIFSPTTNIPTESKNTHTTVKDNTNTAPITSTSTSVPISHGSQKISSLKKQNQSAGYKTLRDPPKSWNPTLSKNNYVAVKNQTKEMQSTQSAVSEGTSKHIPSKPAKIFKMKNMPRYLGNPASGVKPMYGITNETKEKEQTSSKGTSLNMMKIDPKTLSPIVSTSNSPIVSPPPYSPNARSYQNTPFSREMCRNTNSPISPRNSPVNMLSTNPFIPSPTPNTNPRLIYSHFPPPFPDASGFPNPLIRSPIGIPPPSAFHSSLPPTINKLYQRTSYIPQTTGYSPVSQPPTVQRIPPSTHSSSPKSPKTSSPSIISTSFNPSKTENTQTSVTTSADNVTVLFPKGVTQQDHNAFNLSKSGTSRNSSSNSTKTCGVDGLDSQNSKQNSTVTSSCTSLTTQSKQNIMNSVTKVKSQQISEIRNISDSIEQKHQDSNNQMDVTLNQKESIHYPNVDCRNNTDATDIHKQMEKQETIVKVNGDITVDHFDNANKINEHMIDSKKIKESTNQTEANVPKEENDTTKCVSQGNVSTEKTKKIENNESKTDDVGKVNEQVQTNNSDVQKNKVES</sequence>
<dbReference type="CDD" id="cd17082">
    <property type="entry name" value="RAWUL_PCGF2_like"/>
    <property type="match status" value="1"/>
</dbReference>
<dbReference type="PROSITE" id="PS50089">
    <property type="entry name" value="ZF_RING_2"/>
    <property type="match status" value="1"/>
</dbReference>
<feature type="compositionally biased region" description="Polar residues" evidence="7">
    <location>
        <begin position="1440"/>
        <end position="1450"/>
    </location>
</feature>
<feature type="compositionally biased region" description="Polar residues" evidence="7">
    <location>
        <begin position="1471"/>
        <end position="1480"/>
    </location>
</feature>
<feature type="compositionally biased region" description="Low complexity" evidence="7">
    <location>
        <begin position="1215"/>
        <end position="1238"/>
    </location>
</feature>